<evidence type="ECO:0000313" key="1">
    <source>
        <dbReference type="EMBL" id="MBG6122615.1"/>
    </source>
</evidence>
<sequence>MQIPSFTIRYCPNDHFYLPIGLIAMDSESGEVAVPIMNGMHPAAPIGYTDEAAAAIAERIGDFLEDSMLNGGPNHDLLGDHIDLVDNPVVEADDFETGLDTLIELHILNPRGFASDIYDTFTLDIRRDRAHDPMCTCYEPIAVFAINLRSGDLHTTWLSDNYPLHDPPLTREERRMVKRERKRLAKHLRGPNPHRAFDKVSRPQFCVHPVGQYDALSGQDAISAACVHLVGTNAFA</sequence>
<keyword evidence="2" id="KW-1185">Reference proteome</keyword>
<gene>
    <name evidence="1" type="ORF">IW254_001584</name>
</gene>
<evidence type="ECO:0000313" key="2">
    <source>
        <dbReference type="Proteomes" id="UP000658613"/>
    </source>
</evidence>
<name>A0A931DYU7_9CORY</name>
<organism evidence="1 2">
    <name type="scientific">Corynebacterium aquatimens</name>
    <dbReference type="NCBI Taxonomy" id="1190508"/>
    <lineage>
        <taxon>Bacteria</taxon>
        <taxon>Bacillati</taxon>
        <taxon>Actinomycetota</taxon>
        <taxon>Actinomycetes</taxon>
        <taxon>Mycobacteriales</taxon>
        <taxon>Corynebacteriaceae</taxon>
        <taxon>Corynebacterium</taxon>
    </lineage>
</organism>
<reference evidence="1" key="1">
    <citation type="submission" date="2020-11" db="EMBL/GenBank/DDBJ databases">
        <title>Sequencing the genomes of 1000 actinobacteria strains.</title>
        <authorList>
            <person name="Klenk H.-P."/>
        </authorList>
    </citation>
    <scope>NUCLEOTIDE SEQUENCE</scope>
    <source>
        <strain evidence="1">DSM 45632</strain>
    </source>
</reference>
<proteinExistence type="predicted"/>
<accession>A0A931DYU7</accession>
<dbReference type="AlphaFoldDB" id="A0A931DYU7"/>
<comment type="caution">
    <text evidence="1">The sequence shown here is derived from an EMBL/GenBank/DDBJ whole genome shotgun (WGS) entry which is preliminary data.</text>
</comment>
<dbReference type="RefSeq" id="WP_196824979.1">
    <property type="nucleotide sequence ID" value="NZ_CP046980.1"/>
</dbReference>
<protein>
    <submittedName>
        <fullName evidence="1">Uncharacterized protein</fullName>
    </submittedName>
</protein>
<dbReference type="Proteomes" id="UP000658613">
    <property type="component" value="Unassembled WGS sequence"/>
</dbReference>
<dbReference type="EMBL" id="JADOUE010000001">
    <property type="protein sequence ID" value="MBG6122615.1"/>
    <property type="molecule type" value="Genomic_DNA"/>
</dbReference>